<protein>
    <submittedName>
        <fullName evidence="3">Uncharacterized protein</fullName>
    </submittedName>
</protein>
<keyword evidence="1" id="KW-0812">Transmembrane</keyword>
<evidence type="ECO:0000256" key="1">
    <source>
        <dbReference type="SAM" id="Phobius"/>
    </source>
</evidence>
<keyword evidence="1" id="KW-0472">Membrane</keyword>
<evidence type="ECO:0000313" key="4">
    <source>
        <dbReference type="Proteomes" id="UP001215598"/>
    </source>
</evidence>
<proteinExistence type="predicted"/>
<reference evidence="3" key="1">
    <citation type="submission" date="2023-03" db="EMBL/GenBank/DDBJ databases">
        <title>Massive genome expansion in bonnet fungi (Mycena s.s.) driven by repeated elements and novel gene families across ecological guilds.</title>
        <authorList>
            <consortium name="Lawrence Berkeley National Laboratory"/>
            <person name="Harder C.B."/>
            <person name="Miyauchi S."/>
            <person name="Viragh M."/>
            <person name="Kuo A."/>
            <person name="Thoen E."/>
            <person name="Andreopoulos B."/>
            <person name="Lu D."/>
            <person name="Skrede I."/>
            <person name="Drula E."/>
            <person name="Henrissat B."/>
            <person name="Morin E."/>
            <person name="Kohler A."/>
            <person name="Barry K."/>
            <person name="LaButti K."/>
            <person name="Morin E."/>
            <person name="Salamov A."/>
            <person name="Lipzen A."/>
            <person name="Mereny Z."/>
            <person name="Hegedus B."/>
            <person name="Baldrian P."/>
            <person name="Stursova M."/>
            <person name="Weitz H."/>
            <person name="Taylor A."/>
            <person name="Grigoriev I.V."/>
            <person name="Nagy L.G."/>
            <person name="Martin F."/>
            <person name="Kauserud H."/>
        </authorList>
    </citation>
    <scope>NUCLEOTIDE SEQUENCE</scope>
    <source>
        <strain evidence="3">CBHHK182m</strain>
    </source>
</reference>
<keyword evidence="4" id="KW-1185">Reference proteome</keyword>
<dbReference type="EMBL" id="JARKIB010000247">
    <property type="protein sequence ID" value="KAJ7719811.1"/>
    <property type="molecule type" value="Genomic_DNA"/>
</dbReference>
<organism evidence="3 4">
    <name type="scientific">Mycena metata</name>
    <dbReference type="NCBI Taxonomy" id="1033252"/>
    <lineage>
        <taxon>Eukaryota</taxon>
        <taxon>Fungi</taxon>
        <taxon>Dikarya</taxon>
        <taxon>Basidiomycota</taxon>
        <taxon>Agaricomycotina</taxon>
        <taxon>Agaricomycetes</taxon>
        <taxon>Agaricomycetidae</taxon>
        <taxon>Agaricales</taxon>
        <taxon>Marasmiineae</taxon>
        <taxon>Mycenaceae</taxon>
        <taxon>Mycena</taxon>
    </lineage>
</organism>
<sequence>MIGPLYNTVYKFYLVYTPALGLLASVSLVDSGSASLCSSSANPCLLYSTPWSPLRHQSSAGALAGGYRSGFSRPSGGDR</sequence>
<evidence type="ECO:0000313" key="2">
    <source>
        <dbReference type="EMBL" id="KAJ7719811.1"/>
    </source>
</evidence>
<accession>A0AAD7HNV0</accession>
<keyword evidence="1" id="KW-1133">Transmembrane helix</keyword>
<dbReference type="AlphaFoldDB" id="A0AAD7HNV0"/>
<name>A0AAD7HNV0_9AGAR</name>
<dbReference type="EMBL" id="JARKIB010000205">
    <property type="protein sequence ID" value="KAJ7724129.1"/>
    <property type="molecule type" value="Genomic_DNA"/>
</dbReference>
<gene>
    <name evidence="3" type="ORF">B0H16DRAFT_1597230</name>
    <name evidence="2" type="ORF">B0H16DRAFT_1605652</name>
</gene>
<evidence type="ECO:0000313" key="3">
    <source>
        <dbReference type="EMBL" id="KAJ7724129.1"/>
    </source>
</evidence>
<comment type="caution">
    <text evidence="3">The sequence shown here is derived from an EMBL/GenBank/DDBJ whole genome shotgun (WGS) entry which is preliminary data.</text>
</comment>
<dbReference type="Proteomes" id="UP001215598">
    <property type="component" value="Unassembled WGS sequence"/>
</dbReference>
<feature type="transmembrane region" description="Helical" evidence="1">
    <location>
        <begin position="12"/>
        <end position="29"/>
    </location>
</feature>